<name>A0A8J4YMX1_CHIOP</name>
<proteinExistence type="predicted"/>
<protein>
    <submittedName>
        <fullName evidence="2">Uncharacterized protein</fullName>
    </submittedName>
</protein>
<accession>A0A8J4YMX1</accession>
<dbReference type="AlphaFoldDB" id="A0A8J4YMX1"/>
<feature type="region of interest" description="Disordered" evidence="1">
    <location>
        <begin position="519"/>
        <end position="548"/>
    </location>
</feature>
<feature type="compositionally biased region" description="Basic residues" evidence="1">
    <location>
        <begin position="520"/>
        <end position="546"/>
    </location>
</feature>
<comment type="caution">
    <text evidence="2">The sequence shown here is derived from an EMBL/GenBank/DDBJ whole genome shotgun (WGS) entry which is preliminary data.</text>
</comment>
<dbReference type="EMBL" id="JACEEZ010005071">
    <property type="protein sequence ID" value="KAG0725916.1"/>
    <property type="molecule type" value="Genomic_DNA"/>
</dbReference>
<feature type="region of interest" description="Disordered" evidence="1">
    <location>
        <begin position="444"/>
        <end position="472"/>
    </location>
</feature>
<dbReference type="OrthoDB" id="10603366at2759"/>
<evidence type="ECO:0000313" key="3">
    <source>
        <dbReference type="Proteomes" id="UP000770661"/>
    </source>
</evidence>
<evidence type="ECO:0000313" key="2">
    <source>
        <dbReference type="EMBL" id="KAG0725916.1"/>
    </source>
</evidence>
<feature type="region of interest" description="Disordered" evidence="1">
    <location>
        <begin position="760"/>
        <end position="814"/>
    </location>
</feature>
<dbReference type="Proteomes" id="UP000770661">
    <property type="component" value="Unassembled WGS sequence"/>
</dbReference>
<evidence type="ECO:0000256" key="1">
    <source>
        <dbReference type="SAM" id="MobiDB-lite"/>
    </source>
</evidence>
<reference evidence="2" key="1">
    <citation type="submission" date="2020-07" db="EMBL/GenBank/DDBJ databases">
        <title>The High-quality genome of the commercially important snow crab, Chionoecetes opilio.</title>
        <authorList>
            <person name="Jeong J.-H."/>
            <person name="Ryu S."/>
        </authorList>
    </citation>
    <scope>NUCLEOTIDE SEQUENCE</scope>
    <source>
        <strain evidence="2">MADBK_172401_WGS</strain>
        <tissue evidence="2">Digestive gland</tissue>
    </source>
</reference>
<feature type="compositionally biased region" description="Polar residues" evidence="1">
    <location>
        <begin position="798"/>
        <end position="814"/>
    </location>
</feature>
<sequence>MEGMEGSSDDLRHLPIFREEKNNIPEWQKVKLLLSSCFNFSCEGNFLLDDENISCLEESPDSKESEVCYSRSISDLTCSESVVCDDNNDHGTLSCITSPEIHATNCMIQDRSLVEWEKDKLYPDIKKQSCKSYNSFHSSPSLEGITDTSEVSLGSTCLVTASDELLPLISKCNSVFYETAVSVTNDYDCEAKKDKFYNKVLPFPISTKSLGALECSGAVNSLVKFDDDTNSHSVSLNYNNYIDCKGDNLSVYEKPIIAKDTMILCNDLDSDCQVIPLSFSPNVYPDMGTVPQVNCQVSMNKSVPPGTLVTSSCNSLVTLLSKTKDSIHPASWPRRRPQSLRIAMCYSNPEHLQANVENPLSSVNLQEIALEDLSTNSLEDCSRKTNNILSSIISSKNLAMQRESKLNWSINKSLCEKEKLSVSEICIKNENSYEIMGTKPADDRDITLSSRGGDSLQTSDICKRSSVESVTATETNYRSNNALLYPFIDATQNYGELEEWAPRSPSSDKENDPAMLSVRPKMKNNHHHSPKKKKTSPVKKNKSPRKTRYDFMKEIQPKTLLPQKCENSNKNGSLSTREEDIWAVDDFLPVAKYRHSHFVEQQDNKSKLPLTLVVKNSPCGFEVKSGSKSENIKDTITPHFDDMDFSMMNSTFSTDTGYETETHVNSVSTDDCVTFDEVHQSKEITFPSSKTQSNIVPDTNVSLCVPSAHSTPINVSGPTTPNTVTDDLSEYYSICSELTNLINASNNISFQKEVDDDTPGYFSISSELPGVSRQPEDSPSTDLDLQQCFIEDNKTTEPPDSSPKPNQASHNCGSHIQDSLINREPSKAFKCPASQDPLSPTEDVSGEKTLSAASSNSPVHTLSQELVEVKYVQLSLTIALAIVLHAMQSISQFMLEIFLATEQEDRWD</sequence>
<keyword evidence="3" id="KW-1185">Reference proteome</keyword>
<organism evidence="2 3">
    <name type="scientific">Chionoecetes opilio</name>
    <name type="common">Atlantic snow crab</name>
    <name type="synonym">Cancer opilio</name>
    <dbReference type="NCBI Taxonomy" id="41210"/>
    <lineage>
        <taxon>Eukaryota</taxon>
        <taxon>Metazoa</taxon>
        <taxon>Ecdysozoa</taxon>
        <taxon>Arthropoda</taxon>
        <taxon>Crustacea</taxon>
        <taxon>Multicrustacea</taxon>
        <taxon>Malacostraca</taxon>
        <taxon>Eumalacostraca</taxon>
        <taxon>Eucarida</taxon>
        <taxon>Decapoda</taxon>
        <taxon>Pleocyemata</taxon>
        <taxon>Brachyura</taxon>
        <taxon>Eubrachyura</taxon>
        <taxon>Majoidea</taxon>
        <taxon>Majidae</taxon>
        <taxon>Chionoecetes</taxon>
    </lineage>
</organism>
<feature type="region of interest" description="Disordered" evidence="1">
    <location>
        <begin position="829"/>
        <end position="857"/>
    </location>
</feature>
<feature type="compositionally biased region" description="Polar residues" evidence="1">
    <location>
        <begin position="447"/>
        <end position="460"/>
    </location>
</feature>
<gene>
    <name evidence="2" type="ORF">GWK47_037664</name>
</gene>